<keyword evidence="5" id="KW-1185">Reference proteome</keyword>
<evidence type="ECO:0000313" key="4">
    <source>
        <dbReference type="EMBL" id="SIS41255.1"/>
    </source>
</evidence>
<dbReference type="Gene3D" id="2.60.300.12">
    <property type="entry name" value="HesB-like domain"/>
    <property type="match status" value="1"/>
</dbReference>
<dbReference type="GO" id="GO:0051539">
    <property type="term" value="F:4 iron, 4 sulfur cluster binding"/>
    <property type="evidence" value="ECO:0007669"/>
    <property type="project" value="TreeGrafter"/>
</dbReference>
<evidence type="ECO:0000313" key="5">
    <source>
        <dbReference type="Proteomes" id="UP000185678"/>
    </source>
</evidence>
<evidence type="ECO:0000256" key="1">
    <source>
        <dbReference type="ARBA" id="ARBA00022723"/>
    </source>
</evidence>
<dbReference type="NCBIfam" id="TIGR00049">
    <property type="entry name" value="iron-sulfur cluster assembly accessory protein"/>
    <property type="match status" value="1"/>
</dbReference>
<dbReference type="GO" id="GO:0005506">
    <property type="term" value="F:iron ion binding"/>
    <property type="evidence" value="ECO:0007669"/>
    <property type="project" value="TreeGrafter"/>
</dbReference>
<dbReference type="FunFam" id="2.60.300.12:FF:000006">
    <property type="entry name" value="Iron-sulfur cluster assembly 2 mitochondrial"/>
    <property type="match status" value="1"/>
</dbReference>
<dbReference type="Proteomes" id="UP000185678">
    <property type="component" value="Unassembled WGS sequence"/>
</dbReference>
<dbReference type="Pfam" id="PF01521">
    <property type="entry name" value="Fe-S_biosyn"/>
    <property type="match status" value="1"/>
</dbReference>
<evidence type="ECO:0000259" key="3">
    <source>
        <dbReference type="Pfam" id="PF01521"/>
    </source>
</evidence>
<dbReference type="PANTHER" id="PTHR43011">
    <property type="entry name" value="IRON-SULFUR CLUSTER ASSEMBLY 2 HOMOLOG, MITOCHONDRIAL"/>
    <property type="match status" value="1"/>
</dbReference>
<keyword evidence="1" id="KW-0479">Metal-binding</keyword>
<protein>
    <submittedName>
        <fullName evidence="4">Iron-sulfur cluster insertion apoprotein erpA</fullName>
    </submittedName>
</protein>
<dbReference type="InterPro" id="IPR035903">
    <property type="entry name" value="HesB-like_dom_sf"/>
</dbReference>
<dbReference type="InterPro" id="IPR000361">
    <property type="entry name" value="ATAP_core_dom"/>
</dbReference>
<accession>A0A1N7IVZ3</accession>
<dbReference type="EMBL" id="FTOA01000001">
    <property type="protein sequence ID" value="SIS41255.1"/>
    <property type="molecule type" value="Genomic_DNA"/>
</dbReference>
<organism evidence="4 5">
    <name type="scientific">Insolitispirillum peregrinum</name>
    <dbReference type="NCBI Taxonomy" id="80876"/>
    <lineage>
        <taxon>Bacteria</taxon>
        <taxon>Pseudomonadati</taxon>
        <taxon>Pseudomonadota</taxon>
        <taxon>Alphaproteobacteria</taxon>
        <taxon>Rhodospirillales</taxon>
        <taxon>Novispirillaceae</taxon>
        <taxon>Insolitispirillum</taxon>
    </lineage>
</organism>
<dbReference type="OrthoDB" id="9801228at2"/>
<dbReference type="SUPFAM" id="SSF89360">
    <property type="entry name" value="HesB-like domain"/>
    <property type="match status" value="1"/>
</dbReference>
<dbReference type="PANTHER" id="PTHR43011:SF1">
    <property type="entry name" value="IRON-SULFUR CLUSTER ASSEMBLY 2 HOMOLOG, MITOCHONDRIAL"/>
    <property type="match status" value="1"/>
</dbReference>
<keyword evidence="2" id="KW-0408">Iron</keyword>
<proteinExistence type="predicted"/>
<dbReference type="GO" id="GO:0051537">
    <property type="term" value="F:2 iron, 2 sulfur cluster binding"/>
    <property type="evidence" value="ECO:0007669"/>
    <property type="project" value="UniProtKB-ARBA"/>
</dbReference>
<dbReference type="GO" id="GO:1990229">
    <property type="term" value="C:iron-sulfur cluster assembly complex"/>
    <property type="evidence" value="ECO:0007669"/>
    <property type="project" value="UniProtKB-ARBA"/>
</dbReference>
<name>A0A1N7IVZ3_9PROT</name>
<reference evidence="4 5" key="1">
    <citation type="submission" date="2017-01" db="EMBL/GenBank/DDBJ databases">
        <authorList>
            <person name="Mah S.A."/>
            <person name="Swanson W.J."/>
            <person name="Moy G.W."/>
            <person name="Vacquier V.D."/>
        </authorList>
    </citation>
    <scope>NUCLEOTIDE SEQUENCE [LARGE SCALE GENOMIC DNA]</scope>
    <source>
        <strain evidence="4 5">DSM 11589</strain>
    </source>
</reference>
<gene>
    <name evidence="4" type="ORF">SAMN05421779_101672</name>
</gene>
<evidence type="ECO:0000256" key="2">
    <source>
        <dbReference type="ARBA" id="ARBA00023004"/>
    </source>
</evidence>
<sequence>MPASLSISPSAAGRVRFLMNAEGNPALMLRLSVSGGGCSGFQYKFDLDTVVNEDDQVIEAHEVKVVIDEASLDLIAGSEIDYAEDLMAAAFVVRNPHATATCGCGNSFAM</sequence>
<dbReference type="STRING" id="80876.SAMN05421779_101672"/>
<dbReference type="InterPro" id="IPR016092">
    <property type="entry name" value="ATAP"/>
</dbReference>
<feature type="domain" description="Core" evidence="3">
    <location>
        <begin position="5"/>
        <end position="106"/>
    </location>
</feature>
<dbReference type="NCBIfam" id="NF010147">
    <property type="entry name" value="PRK13623.1"/>
    <property type="match status" value="1"/>
</dbReference>
<dbReference type="AlphaFoldDB" id="A0A1N7IVZ3"/>
<dbReference type="GO" id="GO:0016226">
    <property type="term" value="P:iron-sulfur cluster assembly"/>
    <property type="evidence" value="ECO:0007669"/>
    <property type="project" value="InterPro"/>
</dbReference>
<dbReference type="RefSeq" id="WP_076398739.1">
    <property type="nucleotide sequence ID" value="NZ_FTOA01000001.1"/>
</dbReference>